<dbReference type="Proteomes" id="UP001459277">
    <property type="component" value="Unassembled WGS sequence"/>
</dbReference>
<evidence type="ECO:0000256" key="1">
    <source>
        <dbReference type="ARBA" id="ARBA00022614"/>
    </source>
</evidence>
<feature type="signal peptide" evidence="3">
    <location>
        <begin position="1"/>
        <end position="33"/>
    </location>
</feature>
<dbReference type="EMBL" id="JAZDWU010000002">
    <property type="protein sequence ID" value="KAL0010132.1"/>
    <property type="molecule type" value="Genomic_DNA"/>
</dbReference>
<feature type="domain" description="Leucine-rich repeat-containing N-terminal plant-type" evidence="4">
    <location>
        <begin position="37"/>
        <end position="77"/>
    </location>
</feature>
<organism evidence="5 6">
    <name type="scientific">Lithocarpus litseifolius</name>
    <dbReference type="NCBI Taxonomy" id="425828"/>
    <lineage>
        <taxon>Eukaryota</taxon>
        <taxon>Viridiplantae</taxon>
        <taxon>Streptophyta</taxon>
        <taxon>Embryophyta</taxon>
        <taxon>Tracheophyta</taxon>
        <taxon>Spermatophyta</taxon>
        <taxon>Magnoliopsida</taxon>
        <taxon>eudicotyledons</taxon>
        <taxon>Gunneridae</taxon>
        <taxon>Pentapetalae</taxon>
        <taxon>rosids</taxon>
        <taxon>fabids</taxon>
        <taxon>Fagales</taxon>
        <taxon>Fagaceae</taxon>
        <taxon>Lithocarpus</taxon>
    </lineage>
</organism>
<protein>
    <recommendedName>
        <fullName evidence="4">Leucine-rich repeat-containing N-terminal plant-type domain-containing protein</fullName>
    </recommendedName>
</protein>
<evidence type="ECO:0000256" key="2">
    <source>
        <dbReference type="ARBA" id="ARBA00022737"/>
    </source>
</evidence>
<keyword evidence="3" id="KW-0732">Signal</keyword>
<keyword evidence="6" id="KW-1185">Reference proteome</keyword>
<evidence type="ECO:0000313" key="5">
    <source>
        <dbReference type="EMBL" id="KAL0010132.1"/>
    </source>
</evidence>
<accession>A0AAW2DHM4</accession>
<reference evidence="5 6" key="1">
    <citation type="submission" date="2024-01" db="EMBL/GenBank/DDBJ databases">
        <title>A telomere-to-telomere, gap-free genome of sweet tea (Lithocarpus litseifolius).</title>
        <authorList>
            <person name="Zhou J."/>
        </authorList>
    </citation>
    <scope>NUCLEOTIDE SEQUENCE [LARGE SCALE GENOMIC DNA]</scope>
    <source>
        <strain evidence="5">Zhou-2022a</strain>
        <tissue evidence="5">Leaf</tissue>
    </source>
</reference>
<evidence type="ECO:0000256" key="3">
    <source>
        <dbReference type="SAM" id="SignalP"/>
    </source>
</evidence>
<evidence type="ECO:0000259" key="4">
    <source>
        <dbReference type="Pfam" id="PF08263"/>
    </source>
</evidence>
<gene>
    <name evidence="5" type="ORF">SO802_005240</name>
</gene>
<keyword evidence="2" id="KW-0677">Repeat</keyword>
<dbReference type="PANTHER" id="PTHR48065">
    <property type="entry name" value="OS10G0469600 PROTEIN"/>
    <property type="match status" value="1"/>
</dbReference>
<dbReference type="PANTHER" id="PTHR48065:SF75">
    <property type="entry name" value="LEUCINE-RICH REPEAT-CONTAINING N-TERMINAL PLANT-TYPE DOMAIN-CONTAINING PROTEIN"/>
    <property type="match status" value="1"/>
</dbReference>
<sequence length="139" mass="15980">MKGVSQNFSMGWPLGKSLLWALLLFVQIHEHRACIEEERMGLLKLKAFLKSHTNYTKPLLPTWVYETKGECCSWEQVNYSTTTSHVINLTLSNINEKQDSIYLKGTWYLNVSLLQPFKELRILDLSDNGISGWLGNEGM</sequence>
<dbReference type="InterPro" id="IPR013210">
    <property type="entry name" value="LRR_N_plant-typ"/>
</dbReference>
<evidence type="ECO:0000313" key="6">
    <source>
        <dbReference type="Proteomes" id="UP001459277"/>
    </source>
</evidence>
<keyword evidence="1" id="KW-0433">Leucine-rich repeat</keyword>
<proteinExistence type="predicted"/>
<dbReference type="InterPro" id="IPR032675">
    <property type="entry name" value="LRR_dom_sf"/>
</dbReference>
<dbReference type="Pfam" id="PF08263">
    <property type="entry name" value="LRRNT_2"/>
    <property type="match status" value="1"/>
</dbReference>
<feature type="chain" id="PRO_5044013753" description="Leucine-rich repeat-containing N-terminal plant-type domain-containing protein" evidence="3">
    <location>
        <begin position="34"/>
        <end position="139"/>
    </location>
</feature>
<name>A0AAW2DHM4_9ROSI</name>
<dbReference type="Gene3D" id="3.80.10.10">
    <property type="entry name" value="Ribonuclease Inhibitor"/>
    <property type="match status" value="1"/>
</dbReference>
<dbReference type="AlphaFoldDB" id="A0AAW2DHM4"/>
<comment type="caution">
    <text evidence="5">The sequence shown here is derived from an EMBL/GenBank/DDBJ whole genome shotgun (WGS) entry which is preliminary data.</text>
</comment>